<proteinExistence type="inferred from homology"/>
<comment type="similarity">
    <text evidence="2 6">Belongs to the glycosyl hydrolase 30 family.</text>
</comment>
<dbReference type="SUPFAM" id="SSF51445">
    <property type="entry name" value="(Trans)glycosidases"/>
    <property type="match status" value="1"/>
</dbReference>
<evidence type="ECO:0000256" key="6">
    <source>
        <dbReference type="RuleBase" id="RU361188"/>
    </source>
</evidence>
<dbReference type="WBParaSite" id="ACRNAN_scaffold5798.g32314.t1">
    <property type="protein sequence ID" value="ACRNAN_scaffold5798.g32314.t1"/>
    <property type="gene ID" value="ACRNAN_scaffold5798.g32314"/>
</dbReference>
<evidence type="ECO:0000256" key="5">
    <source>
        <dbReference type="ARBA" id="ARBA00022801"/>
    </source>
</evidence>
<dbReference type="GO" id="GO:0006680">
    <property type="term" value="P:glucosylceramide catabolic process"/>
    <property type="evidence" value="ECO:0007669"/>
    <property type="project" value="TreeGrafter"/>
</dbReference>
<evidence type="ECO:0000313" key="8">
    <source>
        <dbReference type="Proteomes" id="UP000887540"/>
    </source>
</evidence>
<dbReference type="Pfam" id="PF02055">
    <property type="entry name" value="Glyco_hydro_30"/>
    <property type="match status" value="1"/>
</dbReference>
<dbReference type="Proteomes" id="UP000887540">
    <property type="component" value="Unplaced"/>
</dbReference>
<name>A0A914E762_9BILA</name>
<keyword evidence="6" id="KW-0443">Lipid metabolism</keyword>
<keyword evidence="4" id="KW-0732">Signal</keyword>
<sequence>MVWDESRGACDPYNKTTCGADKFVDVILADQAASSYVDGIAFHWYADAHTNTSVLDHLQRTYSKQWILYTEACAGLDENKPDLGNWTRAEQYAHDIIDVKF</sequence>
<dbReference type="PANTHER" id="PTHR11069">
    <property type="entry name" value="GLUCOSYLCERAMIDASE"/>
    <property type="match status" value="1"/>
</dbReference>
<evidence type="ECO:0000256" key="2">
    <source>
        <dbReference type="ARBA" id="ARBA00005382"/>
    </source>
</evidence>
<keyword evidence="5 6" id="KW-0378">Hydrolase</keyword>
<keyword evidence="6" id="KW-0746">Sphingolipid metabolism</keyword>
<accession>A0A914E762</accession>
<dbReference type="GO" id="GO:0004348">
    <property type="term" value="F:glucosylceramidase activity"/>
    <property type="evidence" value="ECO:0007669"/>
    <property type="project" value="UniProtKB-EC"/>
</dbReference>
<dbReference type="InterPro" id="IPR017853">
    <property type="entry name" value="GH"/>
</dbReference>
<reference evidence="9" key="1">
    <citation type="submission" date="2022-11" db="UniProtKB">
        <authorList>
            <consortium name="WormBaseParasite"/>
        </authorList>
    </citation>
    <scope>IDENTIFICATION</scope>
</reference>
<dbReference type="InterPro" id="IPR001139">
    <property type="entry name" value="Glyco_hydro_30"/>
</dbReference>
<comment type="catalytic activity">
    <reaction evidence="1">
        <text>a beta-D-glucosyl-(1&lt;-&gt;1')-N-acylsphing-4-enine + H2O = an N-acylsphing-4-enine + D-glucose</text>
        <dbReference type="Rhea" id="RHEA:13269"/>
        <dbReference type="ChEBI" id="CHEBI:4167"/>
        <dbReference type="ChEBI" id="CHEBI:15377"/>
        <dbReference type="ChEBI" id="CHEBI:22801"/>
        <dbReference type="ChEBI" id="CHEBI:52639"/>
        <dbReference type="EC" id="3.2.1.45"/>
    </reaction>
    <physiologicalReaction direction="left-to-right" evidence="1">
        <dbReference type="Rhea" id="RHEA:13270"/>
    </physiologicalReaction>
</comment>
<evidence type="ECO:0000256" key="1">
    <source>
        <dbReference type="ARBA" id="ARBA00001013"/>
    </source>
</evidence>
<protein>
    <recommendedName>
        <fullName evidence="3 6">Glucosylceramidase</fullName>
        <ecNumber evidence="3 6">3.2.1.45</ecNumber>
    </recommendedName>
</protein>
<organism evidence="8 9">
    <name type="scientific">Acrobeloides nanus</name>
    <dbReference type="NCBI Taxonomy" id="290746"/>
    <lineage>
        <taxon>Eukaryota</taxon>
        <taxon>Metazoa</taxon>
        <taxon>Ecdysozoa</taxon>
        <taxon>Nematoda</taxon>
        <taxon>Chromadorea</taxon>
        <taxon>Rhabditida</taxon>
        <taxon>Tylenchina</taxon>
        <taxon>Cephalobomorpha</taxon>
        <taxon>Cephaloboidea</taxon>
        <taxon>Cephalobidae</taxon>
        <taxon>Acrobeloides</taxon>
    </lineage>
</organism>
<dbReference type="Gene3D" id="3.20.20.80">
    <property type="entry name" value="Glycosidases"/>
    <property type="match status" value="1"/>
</dbReference>
<dbReference type="PANTHER" id="PTHR11069:SF23">
    <property type="entry name" value="LYSOSOMAL ACID GLUCOSYLCERAMIDASE"/>
    <property type="match status" value="1"/>
</dbReference>
<dbReference type="EC" id="3.2.1.45" evidence="3 6"/>
<dbReference type="GO" id="GO:0016020">
    <property type="term" value="C:membrane"/>
    <property type="evidence" value="ECO:0007669"/>
    <property type="project" value="GOC"/>
</dbReference>
<evidence type="ECO:0000256" key="4">
    <source>
        <dbReference type="ARBA" id="ARBA00022729"/>
    </source>
</evidence>
<keyword evidence="6" id="KW-0326">Glycosidase</keyword>
<dbReference type="InterPro" id="IPR033453">
    <property type="entry name" value="Glyco_hydro_30_TIM-barrel"/>
</dbReference>
<evidence type="ECO:0000259" key="7">
    <source>
        <dbReference type="Pfam" id="PF02055"/>
    </source>
</evidence>
<evidence type="ECO:0000256" key="3">
    <source>
        <dbReference type="ARBA" id="ARBA00012658"/>
    </source>
</evidence>
<feature type="domain" description="Glycosyl hydrolase family 30 TIM-barrel" evidence="7">
    <location>
        <begin position="22"/>
        <end position="98"/>
    </location>
</feature>
<keyword evidence="8" id="KW-1185">Reference proteome</keyword>
<evidence type="ECO:0000313" key="9">
    <source>
        <dbReference type="WBParaSite" id="ACRNAN_scaffold5798.g32314.t1"/>
    </source>
</evidence>
<dbReference type="AlphaFoldDB" id="A0A914E762"/>